<evidence type="ECO:0000313" key="5">
    <source>
        <dbReference type="EMBL" id="KAF7503858.1"/>
    </source>
</evidence>
<dbReference type="SMART" id="SM00248">
    <property type="entry name" value="ANK"/>
    <property type="match status" value="7"/>
</dbReference>
<comment type="caution">
    <text evidence="5">The sequence shown here is derived from an EMBL/GenBank/DDBJ whole genome shotgun (WGS) entry which is preliminary data.</text>
</comment>
<sequence>MPTAYEFRTMFHQLSPLIVHALDFPEDGQTFEEPIEDGETLLHIAATSGQPDLVSLLLEHNAEVNTRTTSGLTPLYCAASTSDKKSVTNMLDYGADVSGVTTQGWTVLHAAAAGGLDLLLVQRLHNLGMDITARNVNGETALHFAACNDDIQVIEYLLDHGVGANTMDCEGWTPLHGGLQPHLSHDLNVIRVLLENGADSNARYHGGLPPLQMALLSTWGCDTEIIRLLLEYKADIRATNDEKRTALHVAIDYDSMCEVEGVRLLIERGADLYRPDAKGVTPYEMLRDHTNPECGKLFKTLAPPPASPVVLTSGAHQAYAVPVHQQEANLYAQPLAYPSEVGFSTQHPWNEQQPRTHSSHDYHQEPYTMSTPGPPQMGGPSQTPVPPAATPQSVLNSLENLSITSPPLLPGPYAVYGHAGVPSEWPQPKADGYAQQSYHNNVQGGFNHQQQYAYAPYPDSGTSATNPILQARQLYCSSPAAYEQFPASQLSQNQQQGYSASATSATYPDTMNMDSTHVRYENDHDTYIYWQQHRSNTQPQCGGPQLYNYTRQASERWHSGQT</sequence>
<gene>
    <name evidence="5" type="ORF">GJ744_003055</name>
</gene>
<dbReference type="Gene3D" id="1.25.40.20">
    <property type="entry name" value="Ankyrin repeat-containing domain"/>
    <property type="match status" value="2"/>
</dbReference>
<dbReference type="InterPro" id="IPR036770">
    <property type="entry name" value="Ankyrin_rpt-contain_sf"/>
</dbReference>
<feature type="repeat" description="ANK" evidence="3">
    <location>
        <begin position="103"/>
        <end position="136"/>
    </location>
</feature>
<feature type="repeat" description="ANK" evidence="3">
    <location>
        <begin position="170"/>
        <end position="205"/>
    </location>
</feature>
<dbReference type="InterPro" id="IPR002110">
    <property type="entry name" value="Ankyrin_rpt"/>
</dbReference>
<dbReference type="Proteomes" id="UP000606974">
    <property type="component" value="Unassembled WGS sequence"/>
</dbReference>
<dbReference type="Pfam" id="PF00023">
    <property type="entry name" value="Ank"/>
    <property type="match status" value="1"/>
</dbReference>
<dbReference type="AlphaFoldDB" id="A0A8H7A845"/>
<feature type="region of interest" description="Disordered" evidence="4">
    <location>
        <begin position="345"/>
        <end position="392"/>
    </location>
</feature>
<dbReference type="PROSITE" id="PS50297">
    <property type="entry name" value="ANK_REP_REGION"/>
    <property type="match status" value="4"/>
</dbReference>
<feature type="compositionally biased region" description="Polar residues" evidence="4">
    <location>
        <begin position="345"/>
        <end position="356"/>
    </location>
</feature>
<feature type="repeat" description="ANK" evidence="3">
    <location>
        <begin position="70"/>
        <end position="102"/>
    </location>
</feature>
<dbReference type="PROSITE" id="PS50088">
    <property type="entry name" value="ANK_REPEAT"/>
    <property type="match status" value="6"/>
</dbReference>
<dbReference type="PRINTS" id="PR01415">
    <property type="entry name" value="ANKYRIN"/>
</dbReference>
<dbReference type="OrthoDB" id="366390at2759"/>
<dbReference type="PANTHER" id="PTHR24161:SF122">
    <property type="match status" value="1"/>
</dbReference>
<dbReference type="SUPFAM" id="SSF48403">
    <property type="entry name" value="Ankyrin repeat"/>
    <property type="match status" value="1"/>
</dbReference>
<keyword evidence="2 3" id="KW-0040">ANK repeat</keyword>
<evidence type="ECO:0000256" key="4">
    <source>
        <dbReference type="SAM" id="MobiDB-lite"/>
    </source>
</evidence>
<feature type="compositionally biased region" description="Pro residues" evidence="4">
    <location>
        <begin position="372"/>
        <end position="389"/>
    </location>
</feature>
<feature type="repeat" description="ANK" evidence="3">
    <location>
        <begin position="137"/>
        <end position="169"/>
    </location>
</feature>
<dbReference type="Pfam" id="PF12796">
    <property type="entry name" value="Ank_2"/>
    <property type="match status" value="2"/>
</dbReference>
<accession>A0A8H7A845</accession>
<dbReference type="EMBL" id="JAACFV010000158">
    <property type="protein sequence ID" value="KAF7503858.1"/>
    <property type="molecule type" value="Genomic_DNA"/>
</dbReference>
<feature type="repeat" description="ANK" evidence="3">
    <location>
        <begin position="242"/>
        <end position="277"/>
    </location>
</feature>
<name>A0A8H7A845_9EURO</name>
<evidence type="ECO:0000313" key="6">
    <source>
        <dbReference type="Proteomes" id="UP000606974"/>
    </source>
</evidence>
<organism evidence="5 6">
    <name type="scientific">Endocarpon pusillum</name>
    <dbReference type="NCBI Taxonomy" id="364733"/>
    <lineage>
        <taxon>Eukaryota</taxon>
        <taxon>Fungi</taxon>
        <taxon>Dikarya</taxon>
        <taxon>Ascomycota</taxon>
        <taxon>Pezizomycotina</taxon>
        <taxon>Eurotiomycetes</taxon>
        <taxon>Chaetothyriomycetidae</taxon>
        <taxon>Verrucariales</taxon>
        <taxon>Verrucariaceae</taxon>
        <taxon>Endocarpon</taxon>
    </lineage>
</organism>
<keyword evidence="1" id="KW-0677">Repeat</keyword>
<proteinExistence type="predicted"/>
<feature type="repeat" description="ANK" evidence="3">
    <location>
        <begin position="37"/>
        <end position="69"/>
    </location>
</feature>
<protein>
    <submittedName>
        <fullName evidence="5">Uncharacterized protein</fullName>
    </submittedName>
</protein>
<evidence type="ECO:0000256" key="3">
    <source>
        <dbReference type="PROSITE-ProRule" id="PRU00023"/>
    </source>
</evidence>
<dbReference type="PANTHER" id="PTHR24161">
    <property type="entry name" value="ANK_REP_REGION DOMAIN-CONTAINING PROTEIN-RELATED"/>
    <property type="match status" value="1"/>
</dbReference>
<reference evidence="5" key="1">
    <citation type="submission" date="2020-02" db="EMBL/GenBank/DDBJ databases">
        <authorList>
            <person name="Palmer J.M."/>
        </authorList>
    </citation>
    <scope>NUCLEOTIDE SEQUENCE</scope>
    <source>
        <strain evidence="5">EPUS1.4</strain>
        <tissue evidence="5">Thallus</tissue>
    </source>
</reference>
<evidence type="ECO:0000256" key="2">
    <source>
        <dbReference type="ARBA" id="ARBA00023043"/>
    </source>
</evidence>
<keyword evidence="6" id="KW-1185">Reference proteome</keyword>
<evidence type="ECO:0000256" key="1">
    <source>
        <dbReference type="ARBA" id="ARBA00022737"/>
    </source>
</evidence>